<dbReference type="STRING" id="5722.A2D845"/>
<feature type="region of interest" description="Disordered" evidence="4">
    <location>
        <begin position="78"/>
        <end position="110"/>
    </location>
</feature>
<dbReference type="Pfam" id="PF12796">
    <property type="entry name" value="Ank_2"/>
    <property type="match status" value="2"/>
</dbReference>
<keyword evidence="1" id="KW-0677">Repeat</keyword>
<organism evidence="5 6">
    <name type="scientific">Trichomonas vaginalis (strain ATCC PRA-98 / G3)</name>
    <dbReference type="NCBI Taxonomy" id="412133"/>
    <lineage>
        <taxon>Eukaryota</taxon>
        <taxon>Metamonada</taxon>
        <taxon>Parabasalia</taxon>
        <taxon>Trichomonadida</taxon>
        <taxon>Trichomonadidae</taxon>
        <taxon>Trichomonas</taxon>
    </lineage>
</organism>
<keyword evidence="2 3" id="KW-0040">ANK repeat</keyword>
<feature type="repeat" description="ANK" evidence="3">
    <location>
        <begin position="268"/>
        <end position="300"/>
    </location>
</feature>
<accession>A2D845</accession>
<dbReference type="OrthoDB" id="1577640at2759"/>
<dbReference type="PROSITE" id="PS50088">
    <property type="entry name" value="ANK_REPEAT"/>
    <property type="match status" value="6"/>
</dbReference>
<dbReference type="SMART" id="SM00248">
    <property type="entry name" value="ANK"/>
    <property type="match status" value="6"/>
</dbReference>
<dbReference type="Proteomes" id="UP000001542">
    <property type="component" value="Unassembled WGS sequence"/>
</dbReference>
<dbReference type="SUPFAM" id="SSF48403">
    <property type="entry name" value="Ankyrin repeat"/>
    <property type="match status" value="1"/>
</dbReference>
<keyword evidence="6" id="KW-1185">Reference proteome</keyword>
<feature type="repeat" description="ANK" evidence="3">
    <location>
        <begin position="202"/>
        <end position="234"/>
    </location>
</feature>
<dbReference type="Gene3D" id="1.25.40.20">
    <property type="entry name" value="Ankyrin repeat-containing domain"/>
    <property type="match status" value="2"/>
</dbReference>
<reference evidence="5" key="2">
    <citation type="journal article" date="2007" name="Science">
        <title>Draft genome sequence of the sexually transmitted pathogen Trichomonas vaginalis.</title>
        <authorList>
            <person name="Carlton J.M."/>
            <person name="Hirt R.P."/>
            <person name="Silva J.C."/>
            <person name="Delcher A.L."/>
            <person name="Schatz M."/>
            <person name="Zhao Q."/>
            <person name="Wortman J.R."/>
            <person name="Bidwell S.L."/>
            <person name="Alsmark U.C.M."/>
            <person name="Besteiro S."/>
            <person name="Sicheritz-Ponten T."/>
            <person name="Noel C.J."/>
            <person name="Dacks J.B."/>
            <person name="Foster P.G."/>
            <person name="Simillion C."/>
            <person name="Van de Peer Y."/>
            <person name="Miranda-Saavedra D."/>
            <person name="Barton G.J."/>
            <person name="Westrop G.D."/>
            <person name="Mueller S."/>
            <person name="Dessi D."/>
            <person name="Fiori P.L."/>
            <person name="Ren Q."/>
            <person name="Paulsen I."/>
            <person name="Zhang H."/>
            <person name="Bastida-Corcuera F.D."/>
            <person name="Simoes-Barbosa A."/>
            <person name="Brown M.T."/>
            <person name="Hayes R.D."/>
            <person name="Mukherjee M."/>
            <person name="Okumura C.Y."/>
            <person name="Schneider R."/>
            <person name="Smith A.J."/>
            <person name="Vanacova S."/>
            <person name="Villalvazo M."/>
            <person name="Haas B.J."/>
            <person name="Pertea M."/>
            <person name="Feldblyum T.V."/>
            <person name="Utterback T.R."/>
            <person name="Shu C.L."/>
            <person name="Osoegawa K."/>
            <person name="de Jong P.J."/>
            <person name="Hrdy I."/>
            <person name="Horvathova L."/>
            <person name="Zubacova Z."/>
            <person name="Dolezal P."/>
            <person name="Malik S.B."/>
            <person name="Logsdon J.M. Jr."/>
            <person name="Henze K."/>
            <person name="Gupta A."/>
            <person name="Wang C.C."/>
            <person name="Dunne R.L."/>
            <person name="Upcroft J.A."/>
            <person name="Upcroft P."/>
            <person name="White O."/>
            <person name="Salzberg S.L."/>
            <person name="Tang P."/>
            <person name="Chiu C.-H."/>
            <person name="Lee Y.-S."/>
            <person name="Embley T.M."/>
            <person name="Coombs G.H."/>
            <person name="Mottram J.C."/>
            <person name="Tachezy J."/>
            <person name="Fraser-Liggett C.M."/>
            <person name="Johnson P.J."/>
        </authorList>
    </citation>
    <scope>NUCLEOTIDE SEQUENCE [LARGE SCALE GENOMIC DNA]</scope>
    <source>
        <strain evidence="5">G3</strain>
    </source>
</reference>
<dbReference type="PRINTS" id="PR01415">
    <property type="entry name" value="ANKYRIN"/>
</dbReference>
<dbReference type="KEGG" id="tva:5469042"/>
<protein>
    <submittedName>
        <fullName evidence="5">Uncharacterized protein</fullName>
    </submittedName>
</protein>
<evidence type="ECO:0000256" key="2">
    <source>
        <dbReference type="ARBA" id="ARBA00023043"/>
    </source>
</evidence>
<evidence type="ECO:0000313" key="5">
    <source>
        <dbReference type="EMBL" id="EAY23478.1"/>
    </source>
</evidence>
<dbReference type="PROSITE" id="PS50297">
    <property type="entry name" value="ANK_REP_REGION"/>
    <property type="match status" value="5"/>
</dbReference>
<dbReference type="RefSeq" id="XP_001584464.1">
    <property type="nucleotide sequence ID" value="XM_001584414.1"/>
</dbReference>
<dbReference type="VEuPathDB" id="TrichDB:TVAG_071420"/>
<dbReference type="Pfam" id="PF13637">
    <property type="entry name" value="Ank_4"/>
    <property type="match status" value="1"/>
</dbReference>
<dbReference type="EMBL" id="DS113178">
    <property type="protein sequence ID" value="EAY23478.1"/>
    <property type="molecule type" value="Genomic_DNA"/>
</dbReference>
<feature type="repeat" description="ANK" evidence="3">
    <location>
        <begin position="235"/>
        <end position="267"/>
    </location>
</feature>
<feature type="repeat" description="ANK" evidence="3">
    <location>
        <begin position="169"/>
        <end position="201"/>
    </location>
</feature>
<dbReference type="VEuPathDB" id="TrichDB:TVAGG3_1046310"/>
<feature type="repeat" description="ANK" evidence="3">
    <location>
        <begin position="334"/>
        <end position="366"/>
    </location>
</feature>
<feature type="compositionally biased region" description="Polar residues" evidence="4">
    <location>
        <begin position="88"/>
        <end position="109"/>
    </location>
</feature>
<evidence type="ECO:0000313" key="6">
    <source>
        <dbReference type="Proteomes" id="UP000001542"/>
    </source>
</evidence>
<name>A2D845_TRIV3</name>
<evidence type="ECO:0000256" key="1">
    <source>
        <dbReference type="ARBA" id="ARBA00022737"/>
    </source>
</evidence>
<sequence length="389" mass="44074">MKYSKLTSEQYITLLKQSRSTINAKELYICTRKANVTIQNYEEVISILQSIKQYMKFNIIDSIIDFLIHKDKEMRDSKEEIRKHQKELTSFQRQNKSNGSPNNQINENDSNSKEFLTKISEVKNLNDFESVYKFLDELSLYGIREFISKACEEGLWKIIKEEPMGNYIEEMNVLHMACSRGNLRLVKSLIECNCDIEGETKFGSTPLILASSRGHLEIVKYLISVGADKEARNNDGFTPVIIASYECHLEVVKYLISVGANKEAKTNTEFTPLLYASHNGHLEVVKYLISVGADKEAKTKFGSTPLILASSEGHLEVVKYLIFVNADKEVKDDNGETPLIHASKNGHLEVVKYLISVGADKGVKDNNGKTLLSFAKGIVWMHLRFIGVK</sequence>
<dbReference type="AlphaFoldDB" id="A2D845"/>
<feature type="repeat" description="ANK" evidence="3">
    <location>
        <begin position="301"/>
        <end position="333"/>
    </location>
</feature>
<dbReference type="InParanoid" id="A2D845"/>
<proteinExistence type="predicted"/>
<dbReference type="eggNOG" id="KOG0504">
    <property type="taxonomic scope" value="Eukaryota"/>
</dbReference>
<gene>
    <name evidence="5" type="ORF">TVAG_071420</name>
</gene>
<dbReference type="SMR" id="A2D845"/>
<dbReference type="PANTHER" id="PTHR24188">
    <property type="entry name" value="ANKYRIN REPEAT PROTEIN"/>
    <property type="match status" value="1"/>
</dbReference>
<evidence type="ECO:0000256" key="4">
    <source>
        <dbReference type="SAM" id="MobiDB-lite"/>
    </source>
</evidence>
<dbReference type="InterPro" id="IPR002110">
    <property type="entry name" value="Ankyrin_rpt"/>
</dbReference>
<dbReference type="PANTHER" id="PTHR24188:SF29">
    <property type="entry name" value="GH09064P"/>
    <property type="match status" value="1"/>
</dbReference>
<evidence type="ECO:0000256" key="3">
    <source>
        <dbReference type="PROSITE-ProRule" id="PRU00023"/>
    </source>
</evidence>
<reference evidence="5" key="1">
    <citation type="submission" date="2006-10" db="EMBL/GenBank/DDBJ databases">
        <authorList>
            <person name="Amadeo P."/>
            <person name="Zhao Q."/>
            <person name="Wortman J."/>
            <person name="Fraser-Liggett C."/>
            <person name="Carlton J."/>
        </authorList>
    </citation>
    <scope>NUCLEOTIDE SEQUENCE</scope>
    <source>
        <strain evidence="5">G3</strain>
    </source>
</reference>
<dbReference type="InterPro" id="IPR036770">
    <property type="entry name" value="Ankyrin_rpt-contain_sf"/>
</dbReference>